<feature type="transmembrane region" description="Helical" evidence="1">
    <location>
        <begin position="68"/>
        <end position="89"/>
    </location>
</feature>
<sequence length="232" mass="25803">MTSRRELYAGICLILGLICGYGGQFIAAIRWPVLYTPRYNLIGDFSVRTCGAWVEDYSQRNLCSPGSVWFSIGLFLAGVAAAGAATFLVLHMRRAVILYALGASLILWAFLGADAHPRAHLWVGALTALLLWLSVLLLRPTVAWTWMWCVFSLIGMILALRHATAGPLGEPGLYQRMAIDCLSLGFLMHATWLIKRGRQSGVAQQTRRQQQGEERKEKDRAIVEAARKLEDQ</sequence>
<feature type="transmembrane region" description="Helical" evidence="1">
    <location>
        <begin position="7"/>
        <end position="31"/>
    </location>
</feature>
<dbReference type="KEGG" id="cpoy:GP475_02580"/>
<feature type="transmembrane region" description="Helical" evidence="1">
    <location>
        <begin position="145"/>
        <end position="165"/>
    </location>
</feature>
<protein>
    <recommendedName>
        <fullName evidence="4">DUF998 domain-containing protein</fullName>
    </recommendedName>
</protein>
<evidence type="ECO:0008006" key="4">
    <source>
        <dbReference type="Google" id="ProtNLM"/>
    </source>
</evidence>
<dbReference type="EMBL" id="CP046884">
    <property type="protein sequence ID" value="QNQ89650.1"/>
    <property type="molecule type" value="Genomic_DNA"/>
</dbReference>
<reference evidence="2 3" key="1">
    <citation type="submission" date="2019-12" db="EMBL/GenBank/DDBJ databases">
        <title>Corynebacterium sp. nov., isolated from feces of the Anser Albifrons in China.</title>
        <authorList>
            <person name="Liu Q."/>
        </authorList>
    </citation>
    <scope>NUCLEOTIDE SEQUENCE [LARGE SCALE GENOMIC DNA]</scope>
    <source>
        <strain evidence="2 3">4H37-19</strain>
    </source>
</reference>
<keyword evidence="1" id="KW-0812">Transmembrane</keyword>
<keyword evidence="3" id="KW-1185">Reference proteome</keyword>
<name>A0A7H0SM75_9CORY</name>
<gene>
    <name evidence="2" type="ORF">GP475_02580</name>
</gene>
<keyword evidence="1" id="KW-1133">Transmembrane helix</keyword>
<evidence type="ECO:0000313" key="3">
    <source>
        <dbReference type="Proteomes" id="UP000516320"/>
    </source>
</evidence>
<feature type="transmembrane region" description="Helical" evidence="1">
    <location>
        <begin position="119"/>
        <end position="138"/>
    </location>
</feature>
<evidence type="ECO:0000256" key="1">
    <source>
        <dbReference type="SAM" id="Phobius"/>
    </source>
</evidence>
<feature type="transmembrane region" description="Helical" evidence="1">
    <location>
        <begin position="96"/>
        <end position="113"/>
    </location>
</feature>
<keyword evidence="1" id="KW-0472">Membrane</keyword>
<dbReference type="Proteomes" id="UP000516320">
    <property type="component" value="Chromosome"/>
</dbReference>
<proteinExistence type="predicted"/>
<dbReference type="AlphaFoldDB" id="A0A7H0SM75"/>
<dbReference type="RefSeq" id="WP_187975102.1">
    <property type="nucleotide sequence ID" value="NZ_CP046884.1"/>
</dbReference>
<organism evidence="2 3">
    <name type="scientific">Corynebacterium poyangense</name>
    <dbReference type="NCBI Taxonomy" id="2684405"/>
    <lineage>
        <taxon>Bacteria</taxon>
        <taxon>Bacillati</taxon>
        <taxon>Actinomycetota</taxon>
        <taxon>Actinomycetes</taxon>
        <taxon>Mycobacteriales</taxon>
        <taxon>Corynebacteriaceae</taxon>
        <taxon>Corynebacterium</taxon>
    </lineage>
</organism>
<evidence type="ECO:0000313" key="2">
    <source>
        <dbReference type="EMBL" id="QNQ89650.1"/>
    </source>
</evidence>
<accession>A0A7H0SM75</accession>